<dbReference type="RefSeq" id="WP_074199862.1">
    <property type="nucleotide sequence ID" value="NZ_DAONLC010000003.1"/>
</dbReference>
<keyword evidence="3" id="KW-0547">Nucleotide-binding</keyword>
<feature type="domain" description="ABC transporter" evidence="5">
    <location>
        <begin position="5"/>
        <end position="229"/>
    </location>
</feature>
<name>A0ABY1JEU0_9BACT</name>
<dbReference type="InterPro" id="IPR015856">
    <property type="entry name" value="ABC_transpr_CbiO/EcfA_su"/>
</dbReference>
<gene>
    <name evidence="6" type="ORF">SAMN05444368_1637</name>
</gene>
<dbReference type="SUPFAM" id="SSF52540">
    <property type="entry name" value="P-loop containing nucleoside triphosphate hydrolases"/>
    <property type="match status" value="1"/>
</dbReference>
<dbReference type="InterPro" id="IPR003593">
    <property type="entry name" value="AAA+_ATPase"/>
</dbReference>
<keyword evidence="4 6" id="KW-0067">ATP-binding</keyword>
<proteinExistence type="inferred from homology"/>
<dbReference type="EMBL" id="FSQZ01000001">
    <property type="protein sequence ID" value="SIN74100.1"/>
    <property type="molecule type" value="Genomic_DNA"/>
</dbReference>
<keyword evidence="2" id="KW-0813">Transport</keyword>
<keyword evidence="7" id="KW-1185">Reference proteome</keyword>
<accession>A0ABY1JEU0</accession>
<dbReference type="Pfam" id="PF00005">
    <property type="entry name" value="ABC_tran"/>
    <property type="match status" value="1"/>
</dbReference>
<evidence type="ECO:0000256" key="1">
    <source>
        <dbReference type="ARBA" id="ARBA00005417"/>
    </source>
</evidence>
<dbReference type="PROSITE" id="PS50893">
    <property type="entry name" value="ABC_TRANSPORTER_2"/>
    <property type="match status" value="1"/>
</dbReference>
<dbReference type="InterPro" id="IPR050095">
    <property type="entry name" value="ECF_ABC_transporter_ATP-bd"/>
</dbReference>
<sequence>MIPLLQVKDLCFAYPNGHDVFKNLSFEIFPREKVCIVGKNGAGKTTLFYIIMGLLRPVKGEIILDGKVIRTKDDLRYLRKKIGFLFQDPEDQLFCPTLLDDVMFGPLNMGFSRDDAFDKAHKVLSMLGIAHLAHKPPYALSGGQKRLGALASVLVMEPELLLLDEPSSGLDEEAWLNLVLLLQNLNKAMIIASHDTGFLERVTPNWYELADGKLIPLKNCCNKATETFK</sequence>
<dbReference type="InterPro" id="IPR003439">
    <property type="entry name" value="ABC_transporter-like_ATP-bd"/>
</dbReference>
<dbReference type="PANTHER" id="PTHR43553:SF24">
    <property type="entry name" value="ENERGY-COUPLING FACTOR TRANSPORTER ATP-BINDING PROTEIN ECFA1"/>
    <property type="match status" value="1"/>
</dbReference>
<comment type="caution">
    <text evidence="6">The sequence shown here is derived from an EMBL/GenBank/DDBJ whole genome shotgun (WGS) entry which is preliminary data.</text>
</comment>
<evidence type="ECO:0000256" key="2">
    <source>
        <dbReference type="ARBA" id="ARBA00022448"/>
    </source>
</evidence>
<evidence type="ECO:0000256" key="3">
    <source>
        <dbReference type="ARBA" id="ARBA00022741"/>
    </source>
</evidence>
<reference evidence="6 7" key="1">
    <citation type="submission" date="2016-11" db="EMBL/GenBank/DDBJ databases">
        <authorList>
            <person name="Varghese N."/>
            <person name="Submissions S."/>
        </authorList>
    </citation>
    <scope>NUCLEOTIDE SEQUENCE [LARGE SCALE GENOMIC DNA]</scope>
    <source>
        <strain evidence="6 7">DSM 20664</strain>
    </source>
</reference>
<dbReference type="Gene3D" id="3.40.50.300">
    <property type="entry name" value="P-loop containing nucleotide triphosphate hydrolases"/>
    <property type="match status" value="1"/>
</dbReference>
<comment type="similarity">
    <text evidence="1">Belongs to the ABC transporter superfamily.</text>
</comment>
<dbReference type="PANTHER" id="PTHR43553">
    <property type="entry name" value="HEAVY METAL TRANSPORTER"/>
    <property type="match status" value="1"/>
</dbReference>
<dbReference type="Proteomes" id="UP000185093">
    <property type="component" value="Unassembled WGS sequence"/>
</dbReference>
<dbReference type="SMART" id="SM00382">
    <property type="entry name" value="AAA"/>
    <property type="match status" value="1"/>
</dbReference>
<evidence type="ECO:0000313" key="7">
    <source>
        <dbReference type="Proteomes" id="UP000185093"/>
    </source>
</evidence>
<protein>
    <submittedName>
        <fullName evidence="6">Cobalt/nickel transport system ATP-binding protein</fullName>
    </submittedName>
</protein>
<organism evidence="6 7">
    <name type="scientific">Acetomicrobium flavidum</name>
    <dbReference type="NCBI Taxonomy" id="49896"/>
    <lineage>
        <taxon>Bacteria</taxon>
        <taxon>Thermotogati</taxon>
        <taxon>Synergistota</taxon>
        <taxon>Synergistia</taxon>
        <taxon>Synergistales</taxon>
        <taxon>Acetomicrobiaceae</taxon>
        <taxon>Acetomicrobium</taxon>
    </lineage>
</organism>
<evidence type="ECO:0000313" key="6">
    <source>
        <dbReference type="EMBL" id="SIN74100.1"/>
    </source>
</evidence>
<dbReference type="InterPro" id="IPR027417">
    <property type="entry name" value="P-loop_NTPase"/>
</dbReference>
<dbReference type="GO" id="GO:0005524">
    <property type="term" value="F:ATP binding"/>
    <property type="evidence" value="ECO:0007669"/>
    <property type="project" value="UniProtKB-KW"/>
</dbReference>
<evidence type="ECO:0000256" key="4">
    <source>
        <dbReference type="ARBA" id="ARBA00022840"/>
    </source>
</evidence>
<evidence type="ECO:0000259" key="5">
    <source>
        <dbReference type="PROSITE" id="PS50893"/>
    </source>
</evidence>
<dbReference type="CDD" id="cd03225">
    <property type="entry name" value="ABC_cobalt_CbiO_domain1"/>
    <property type="match status" value="1"/>
</dbReference>